<feature type="transmembrane region" description="Helical" evidence="1">
    <location>
        <begin position="197"/>
        <end position="226"/>
    </location>
</feature>
<accession>A0A914C637</accession>
<name>A0A914C637_9BILA</name>
<reference evidence="3" key="1">
    <citation type="submission" date="2022-11" db="UniProtKB">
        <authorList>
            <consortium name="WormBaseParasite"/>
        </authorList>
    </citation>
    <scope>IDENTIFICATION</scope>
</reference>
<evidence type="ECO:0000313" key="3">
    <source>
        <dbReference type="WBParaSite" id="ACRNAN_Path_387.g1468.t1"/>
    </source>
</evidence>
<dbReference type="InterPro" id="IPR026505">
    <property type="entry name" value="Solute_c_fam_35_mem_F3/F4"/>
</dbReference>
<keyword evidence="2" id="KW-1185">Reference proteome</keyword>
<feature type="transmembrane region" description="Helical" evidence="1">
    <location>
        <begin position="120"/>
        <end position="142"/>
    </location>
</feature>
<feature type="transmembrane region" description="Helical" evidence="1">
    <location>
        <begin position="247"/>
        <end position="265"/>
    </location>
</feature>
<feature type="transmembrane region" description="Helical" evidence="1">
    <location>
        <begin position="154"/>
        <end position="177"/>
    </location>
</feature>
<evidence type="ECO:0000313" key="2">
    <source>
        <dbReference type="Proteomes" id="UP000887540"/>
    </source>
</evidence>
<keyword evidence="1" id="KW-0472">Membrane</keyword>
<feature type="transmembrane region" description="Helical" evidence="1">
    <location>
        <begin position="66"/>
        <end position="88"/>
    </location>
</feature>
<dbReference type="AlphaFoldDB" id="A0A914C637"/>
<keyword evidence="1" id="KW-1133">Transmembrane helix</keyword>
<dbReference type="SUPFAM" id="SSF103481">
    <property type="entry name" value="Multidrug resistance efflux transporter EmrE"/>
    <property type="match status" value="1"/>
</dbReference>
<organism evidence="2 3">
    <name type="scientific">Acrobeloides nanus</name>
    <dbReference type="NCBI Taxonomy" id="290746"/>
    <lineage>
        <taxon>Eukaryota</taxon>
        <taxon>Metazoa</taxon>
        <taxon>Ecdysozoa</taxon>
        <taxon>Nematoda</taxon>
        <taxon>Chromadorea</taxon>
        <taxon>Rhabditida</taxon>
        <taxon>Tylenchina</taxon>
        <taxon>Cephalobomorpha</taxon>
        <taxon>Cephaloboidea</taxon>
        <taxon>Cephalobidae</taxon>
        <taxon>Acrobeloides</taxon>
    </lineage>
</organism>
<dbReference type="InterPro" id="IPR037185">
    <property type="entry name" value="EmrE-like"/>
</dbReference>
<feature type="transmembrane region" description="Helical" evidence="1">
    <location>
        <begin position="36"/>
        <end position="60"/>
    </location>
</feature>
<protein>
    <submittedName>
        <fullName evidence="3">EamA domain-containing protein</fullName>
    </submittedName>
</protein>
<proteinExistence type="predicted"/>
<keyword evidence="1" id="KW-0812">Transmembrane</keyword>
<feature type="transmembrane region" description="Helical" evidence="1">
    <location>
        <begin position="95"/>
        <end position="114"/>
    </location>
</feature>
<dbReference type="PANTHER" id="PTHR19346">
    <property type="entry name" value="SUGAR PHOSPHATE TRANSPORTER DOMAIN-CONTAINING PROTEIN"/>
    <property type="match status" value="1"/>
</dbReference>
<dbReference type="WBParaSite" id="ACRNAN_Path_387.g1468.t1">
    <property type="protein sequence ID" value="ACRNAN_Path_387.g1468.t1"/>
    <property type="gene ID" value="ACRNAN_Path_387.g1468"/>
</dbReference>
<dbReference type="PANTHER" id="PTHR19346:SF4">
    <property type="entry name" value="SUGAR PHOSPHATE TRANSPORTER DOMAIN-CONTAINING PROTEIN"/>
    <property type="match status" value="1"/>
</dbReference>
<sequence length="300" mass="33088">MDIVVYPIYLVYAIFILKQRFKETIKEDFKLFGRRVTFLSITIHILPFLVVNVLTSYAYARGLSKIASSAAGILSGMNPTVVFIESLIVLREKFLFRKAFATLFVVGGIITISFDSEFTGSAVGIILVLASSIGSGTSNVMFKKVFGRPSLGKLCLYLSFIGLFNITLNIIPTVILVKTNVDRITWEHVPWGPVLGVAVLSLFLTVLSIFGIALLSPLVISIGAIFGLPLNAAMDIIFRNMTITSKLVIGVVLILISVLLISIPIEEIWENYKGKREDEIKKEIISQTSESNASITIEKF</sequence>
<evidence type="ECO:0000256" key="1">
    <source>
        <dbReference type="SAM" id="Phobius"/>
    </source>
</evidence>
<dbReference type="Proteomes" id="UP000887540">
    <property type="component" value="Unplaced"/>
</dbReference>